<comment type="caution">
    <text evidence="1">The sequence shown here is derived from an EMBL/GenBank/DDBJ whole genome shotgun (WGS) entry which is preliminary data.</text>
</comment>
<sequence>MNQYPLIFPKPGAFQMIPGRSSFALVTLSDKFCLCDLQRSFGHNTLLASKVHPKPSTMQEKLANKAAFVPFSRKEESETERRFRSPIVTAIEEKSEIFVPKITVEKIEDSSKFSSSDISQEALGQLEEIKEKEESFLKAQVVAQEISQQGINKFQLRMDVITKSIFRQAKSYYVADFKKTFNFNKRVRRVNFNHSEEVYKMAKEYINKKFPNNSEDLHLVFVALVDSKQKYTEPHPKYSSLNFDINSLLRAFNKKKSEKMLQIQEFAYLLLHYIQLPECFEEICRSHTQERTRNTYRAKIEELRKSCVSVLQNFNHA</sequence>
<protein>
    <submittedName>
        <fullName evidence="1">Uncharacterized protein</fullName>
    </submittedName>
</protein>
<name>A0AAD1UGI6_EUPCR</name>
<evidence type="ECO:0000313" key="1">
    <source>
        <dbReference type="EMBL" id="CAI2368312.1"/>
    </source>
</evidence>
<proteinExistence type="predicted"/>
<dbReference type="EMBL" id="CAMPGE010009445">
    <property type="protein sequence ID" value="CAI2368312.1"/>
    <property type="molecule type" value="Genomic_DNA"/>
</dbReference>
<keyword evidence="2" id="KW-1185">Reference proteome</keyword>
<dbReference type="AlphaFoldDB" id="A0AAD1UGI6"/>
<evidence type="ECO:0000313" key="2">
    <source>
        <dbReference type="Proteomes" id="UP001295684"/>
    </source>
</evidence>
<organism evidence="1 2">
    <name type="scientific">Euplotes crassus</name>
    <dbReference type="NCBI Taxonomy" id="5936"/>
    <lineage>
        <taxon>Eukaryota</taxon>
        <taxon>Sar</taxon>
        <taxon>Alveolata</taxon>
        <taxon>Ciliophora</taxon>
        <taxon>Intramacronucleata</taxon>
        <taxon>Spirotrichea</taxon>
        <taxon>Hypotrichia</taxon>
        <taxon>Euplotida</taxon>
        <taxon>Euplotidae</taxon>
        <taxon>Moneuplotes</taxon>
    </lineage>
</organism>
<accession>A0AAD1UGI6</accession>
<reference evidence="1" key="1">
    <citation type="submission" date="2023-07" db="EMBL/GenBank/DDBJ databases">
        <authorList>
            <consortium name="AG Swart"/>
            <person name="Singh M."/>
            <person name="Singh A."/>
            <person name="Seah K."/>
            <person name="Emmerich C."/>
        </authorList>
    </citation>
    <scope>NUCLEOTIDE SEQUENCE</scope>
    <source>
        <strain evidence="1">DP1</strain>
    </source>
</reference>
<gene>
    <name evidence="1" type="ORF">ECRASSUSDP1_LOCUS9603</name>
</gene>
<dbReference type="Proteomes" id="UP001295684">
    <property type="component" value="Unassembled WGS sequence"/>
</dbReference>